<name>A0A919K7J3_9ACTN</name>
<keyword evidence="2" id="KW-0812">Transmembrane</keyword>
<feature type="transmembrane region" description="Helical" evidence="2">
    <location>
        <begin position="12"/>
        <end position="37"/>
    </location>
</feature>
<accession>A0A919K7J3</accession>
<dbReference type="RefSeq" id="WP_203790308.1">
    <property type="nucleotide sequence ID" value="NZ_BOMV01000105.1"/>
</dbReference>
<gene>
    <name evidence="3" type="ORF">Ari01nite_89830</name>
</gene>
<evidence type="ECO:0000313" key="4">
    <source>
        <dbReference type="Proteomes" id="UP000636960"/>
    </source>
</evidence>
<evidence type="ECO:0000256" key="2">
    <source>
        <dbReference type="SAM" id="Phobius"/>
    </source>
</evidence>
<feature type="region of interest" description="Disordered" evidence="1">
    <location>
        <begin position="45"/>
        <end position="68"/>
    </location>
</feature>
<comment type="caution">
    <text evidence="3">The sequence shown here is derived from an EMBL/GenBank/DDBJ whole genome shotgun (WGS) entry which is preliminary data.</text>
</comment>
<reference evidence="3" key="1">
    <citation type="submission" date="2021-01" db="EMBL/GenBank/DDBJ databases">
        <title>Whole genome shotgun sequence of Actinoplanes rishiriensis NBRC 108556.</title>
        <authorList>
            <person name="Komaki H."/>
            <person name="Tamura T."/>
        </authorList>
    </citation>
    <scope>NUCLEOTIDE SEQUENCE</scope>
    <source>
        <strain evidence="3">NBRC 108556</strain>
    </source>
</reference>
<evidence type="ECO:0000313" key="3">
    <source>
        <dbReference type="EMBL" id="GIF01519.1"/>
    </source>
</evidence>
<keyword evidence="2" id="KW-1133">Transmembrane helix</keyword>
<dbReference type="Proteomes" id="UP000636960">
    <property type="component" value="Unassembled WGS sequence"/>
</dbReference>
<keyword evidence="2" id="KW-0472">Membrane</keyword>
<protein>
    <submittedName>
        <fullName evidence="3">Uncharacterized protein</fullName>
    </submittedName>
</protein>
<keyword evidence="4" id="KW-1185">Reference proteome</keyword>
<sequence>MTDRARPPGRNWSTIAAVLGGLAALITAVVGLSTFIANQFGDAPRATPAATTKPPAVQPATAASSAPAAGGWREVWSREFVLDTTGVLLDSDQPVRGTGAFHVISGGPMISPAGGAAIAALPAGQPATPDACDERVTTHSADNVTMDSGKRVCVRTPAGRVALLVVEGATGDVNAGWTVRATVWQPAS</sequence>
<evidence type="ECO:0000256" key="1">
    <source>
        <dbReference type="SAM" id="MobiDB-lite"/>
    </source>
</evidence>
<organism evidence="3 4">
    <name type="scientific">Paractinoplanes rishiriensis</name>
    <dbReference type="NCBI Taxonomy" id="1050105"/>
    <lineage>
        <taxon>Bacteria</taxon>
        <taxon>Bacillati</taxon>
        <taxon>Actinomycetota</taxon>
        <taxon>Actinomycetes</taxon>
        <taxon>Micromonosporales</taxon>
        <taxon>Micromonosporaceae</taxon>
        <taxon>Paractinoplanes</taxon>
    </lineage>
</organism>
<dbReference type="EMBL" id="BOMV01000105">
    <property type="protein sequence ID" value="GIF01519.1"/>
    <property type="molecule type" value="Genomic_DNA"/>
</dbReference>
<dbReference type="AlphaFoldDB" id="A0A919K7J3"/>
<proteinExistence type="predicted"/>